<sequence>MSPPTHTHTLSDTDTPFTVEGVNCHLHSTLLAVADPSLKQGSQSDSLSFCPPWADKSFTTICFLMRLDDLSEVIGQPCSKGRPFKLWRSTQRLGNYKSKTRRRIGERQNDWHSHYPDEFAK</sequence>
<feature type="compositionally biased region" description="Basic and acidic residues" evidence="1">
    <location>
        <begin position="103"/>
        <end position="121"/>
    </location>
</feature>
<dbReference type="AlphaFoldDB" id="A0A670Y1K9"/>
<dbReference type="Ensembl" id="ENSPTXT00000005883.1">
    <property type="protein sequence ID" value="ENSPTXP00000005701.1"/>
    <property type="gene ID" value="ENSPTXG00000004154.1"/>
</dbReference>
<evidence type="ECO:0000313" key="2">
    <source>
        <dbReference type="Ensembl" id="ENSPTXP00000005701.1"/>
    </source>
</evidence>
<protein>
    <submittedName>
        <fullName evidence="2">Uncharacterized protein</fullName>
    </submittedName>
</protein>
<proteinExistence type="predicted"/>
<reference evidence="2" key="1">
    <citation type="submission" date="2025-08" db="UniProtKB">
        <authorList>
            <consortium name="Ensembl"/>
        </authorList>
    </citation>
    <scope>IDENTIFICATION</scope>
</reference>
<keyword evidence="3" id="KW-1185">Reference proteome</keyword>
<accession>A0A670Y1K9</accession>
<feature type="region of interest" description="Disordered" evidence="1">
    <location>
        <begin position="99"/>
        <end position="121"/>
    </location>
</feature>
<reference evidence="2" key="2">
    <citation type="submission" date="2025-09" db="UniProtKB">
        <authorList>
            <consortium name="Ensembl"/>
        </authorList>
    </citation>
    <scope>IDENTIFICATION</scope>
</reference>
<organism evidence="2 3">
    <name type="scientific">Pseudonaja textilis</name>
    <name type="common">Eastern brown snake</name>
    <dbReference type="NCBI Taxonomy" id="8673"/>
    <lineage>
        <taxon>Eukaryota</taxon>
        <taxon>Metazoa</taxon>
        <taxon>Chordata</taxon>
        <taxon>Craniata</taxon>
        <taxon>Vertebrata</taxon>
        <taxon>Euteleostomi</taxon>
        <taxon>Lepidosauria</taxon>
        <taxon>Squamata</taxon>
        <taxon>Bifurcata</taxon>
        <taxon>Unidentata</taxon>
        <taxon>Episquamata</taxon>
        <taxon>Toxicofera</taxon>
        <taxon>Serpentes</taxon>
        <taxon>Colubroidea</taxon>
        <taxon>Elapidae</taxon>
        <taxon>Hydrophiinae</taxon>
        <taxon>Pseudonaja</taxon>
    </lineage>
</organism>
<name>A0A670Y1K9_PSETE</name>
<dbReference type="Proteomes" id="UP000472273">
    <property type="component" value="Unplaced"/>
</dbReference>
<evidence type="ECO:0000256" key="1">
    <source>
        <dbReference type="SAM" id="MobiDB-lite"/>
    </source>
</evidence>
<evidence type="ECO:0000313" key="3">
    <source>
        <dbReference type="Proteomes" id="UP000472273"/>
    </source>
</evidence>